<dbReference type="Gene3D" id="1.20.58.190">
    <property type="entry name" value="Translin, domain 1"/>
    <property type="match status" value="1"/>
</dbReference>
<dbReference type="InterPro" id="IPR016069">
    <property type="entry name" value="Translin_C"/>
</dbReference>
<dbReference type="GO" id="GO:0043565">
    <property type="term" value="F:sequence-specific DNA binding"/>
    <property type="evidence" value="ECO:0007669"/>
    <property type="project" value="InterPro"/>
</dbReference>
<name>A0A034VYP2_BACDO</name>
<dbReference type="OrthoDB" id="31005at2759"/>
<accession>A0A034VYP2</accession>
<dbReference type="Gene3D" id="1.20.58.200">
    <property type="entry name" value="Translin, domain 2"/>
    <property type="match status" value="1"/>
</dbReference>
<evidence type="ECO:0000256" key="4">
    <source>
        <dbReference type="ARBA" id="ARBA00022490"/>
    </source>
</evidence>
<dbReference type="InterPro" id="IPR002848">
    <property type="entry name" value="Translin_fam"/>
</dbReference>
<evidence type="ECO:0000256" key="6">
    <source>
        <dbReference type="PIRSR" id="PIRSR602848-1"/>
    </source>
</evidence>
<feature type="binding site" evidence="6">
    <location>
        <position position="215"/>
    </location>
    <ligand>
        <name>Mg(2+)</name>
        <dbReference type="ChEBI" id="CHEBI:18420"/>
    </ligand>
</feature>
<dbReference type="InterPro" id="IPR036081">
    <property type="entry name" value="Translin_sf"/>
</dbReference>
<sequence>MSQNSRFRHNNRRNQQKHKTGQDSNFSEELNPVVKVFQEYALELDDKHDRYERIVKLSRDITIESKRIIFLLHTIDGRKNNRSKVLEEAEKRLTKVIEVNFKSIALELNGQDPYQYRCAYSPGLQEFIEAYSFMEYYKSGADEKPGTMSDWMFLQQKMQYERDDKHNTITDESQKTIESPNQLDIETDVKAVPQKFEFFVDPTEYILGIADLTGELMRRCINSLGSGETDVCLETCKVLQQLYSGYISLNVQRCRELSRKIYTMRQSVLKAENVCYNVKVRGGEAAKWGAVFENKMNDDLDEGFY</sequence>
<evidence type="ECO:0000256" key="5">
    <source>
        <dbReference type="ARBA" id="ARBA00023242"/>
    </source>
</evidence>
<dbReference type="EMBL" id="GAKP01011944">
    <property type="protein sequence ID" value="JAC47008.1"/>
    <property type="molecule type" value="Transcribed_RNA"/>
</dbReference>
<dbReference type="EMBL" id="GAKP01011947">
    <property type="protein sequence ID" value="JAC47005.1"/>
    <property type="molecule type" value="Transcribed_RNA"/>
</dbReference>
<proteinExistence type="inferred from homology"/>
<feature type="compositionally biased region" description="Basic residues" evidence="7">
    <location>
        <begin position="1"/>
        <end position="19"/>
    </location>
</feature>
<dbReference type="GO" id="GO:0005634">
    <property type="term" value="C:nucleus"/>
    <property type="evidence" value="ECO:0007669"/>
    <property type="project" value="UniProtKB-SubCell"/>
</dbReference>
<evidence type="ECO:0000256" key="7">
    <source>
        <dbReference type="SAM" id="MobiDB-lite"/>
    </source>
</evidence>
<keyword evidence="6" id="KW-0479">Metal-binding</keyword>
<dbReference type="FunFam" id="1.20.58.200:FF:000001">
    <property type="entry name" value="Translin-associated factor X"/>
    <property type="match status" value="1"/>
</dbReference>
<keyword evidence="6" id="KW-0460">Magnesium</keyword>
<dbReference type="InterPro" id="IPR016068">
    <property type="entry name" value="Translin_N"/>
</dbReference>
<evidence type="ECO:0000256" key="1">
    <source>
        <dbReference type="ARBA" id="ARBA00004123"/>
    </source>
</evidence>
<dbReference type="SUPFAM" id="SSF74784">
    <property type="entry name" value="Translin"/>
    <property type="match status" value="1"/>
</dbReference>
<protein>
    <submittedName>
        <fullName evidence="8">Translin-associated protein X</fullName>
    </submittedName>
</protein>
<dbReference type="AlphaFoldDB" id="A0A034VYP2"/>
<organism evidence="8">
    <name type="scientific">Bactrocera dorsalis</name>
    <name type="common">Oriental fruit fly</name>
    <name type="synonym">Dacus dorsalis</name>
    <dbReference type="NCBI Taxonomy" id="27457"/>
    <lineage>
        <taxon>Eukaryota</taxon>
        <taxon>Metazoa</taxon>
        <taxon>Ecdysozoa</taxon>
        <taxon>Arthropoda</taxon>
        <taxon>Hexapoda</taxon>
        <taxon>Insecta</taxon>
        <taxon>Pterygota</taxon>
        <taxon>Neoptera</taxon>
        <taxon>Endopterygota</taxon>
        <taxon>Diptera</taxon>
        <taxon>Brachycera</taxon>
        <taxon>Muscomorpha</taxon>
        <taxon>Tephritoidea</taxon>
        <taxon>Tephritidae</taxon>
        <taxon>Bactrocera</taxon>
        <taxon>Bactrocera</taxon>
    </lineage>
</organism>
<evidence type="ECO:0000313" key="8">
    <source>
        <dbReference type="EMBL" id="JAC47005.1"/>
    </source>
</evidence>
<evidence type="ECO:0000256" key="2">
    <source>
        <dbReference type="ARBA" id="ARBA00004496"/>
    </source>
</evidence>
<feature type="region of interest" description="Disordered" evidence="7">
    <location>
        <begin position="1"/>
        <end position="26"/>
    </location>
</feature>
<dbReference type="Pfam" id="PF01997">
    <property type="entry name" value="Translin"/>
    <property type="match status" value="1"/>
</dbReference>
<evidence type="ECO:0000256" key="3">
    <source>
        <dbReference type="ARBA" id="ARBA00005902"/>
    </source>
</evidence>
<comment type="similarity">
    <text evidence="3">Belongs to the translin family.</text>
</comment>
<dbReference type="FunFam" id="1.20.58.190:FF:000007">
    <property type="entry name" value="FI16517p1"/>
    <property type="match status" value="1"/>
</dbReference>
<keyword evidence="5" id="KW-0539">Nucleus</keyword>
<dbReference type="GO" id="GO:0005737">
    <property type="term" value="C:cytoplasm"/>
    <property type="evidence" value="ECO:0007669"/>
    <property type="project" value="UniProtKB-SubCell"/>
</dbReference>
<keyword evidence="4" id="KW-0963">Cytoplasm</keyword>
<dbReference type="EMBL" id="GAKP01011943">
    <property type="protein sequence ID" value="JAC47009.1"/>
    <property type="molecule type" value="Transcribed_RNA"/>
</dbReference>
<comment type="subcellular location">
    <subcellularLocation>
        <location evidence="2">Cytoplasm</location>
    </subcellularLocation>
    <subcellularLocation>
        <location evidence="1">Nucleus</location>
    </subcellularLocation>
</comment>
<dbReference type="GO" id="GO:0046872">
    <property type="term" value="F:metal ion binding"/>
    <property type="evidence" value="ECO:0007669"/>
    <property type="project" value="UniProtKB-KW"/>
</dbReference>
<feature type="binding site" evidence="6">
    <location>
        <position position="129"/>
    </location>
    <ligand>
        <name>Mg(2+)</name>
        <dbReference type="ChEBI" id="CHEBI:18420"/>
    </ligand>
</feature>
<dbReference type="PANTHER" id="PTHR10741">
    <property type="entry name" value="TRANSLIN AND TRANSLIN ASSOCIATED PROTEIN X"/>
    <property type="match status" value="1"/>
</dbReference>
<reference evidence="8" key="1">
    <citation type="journal article" date="2014" name="BMC Genomics">
        <title>Characterizing the developmental transcriptome of the oriental fruit fly, Bactrocera dorsalis (Diptera: Tephritidae) through comparative genomic analysis with Drosophila melanogaster utilizing modENCODE datasets.</title>
        <authorList>
            <person name="Geib S.M."/>
            <person name="Calla B."/>
            <person name="Hall B."/>
            <person name="Hou S."/>
            <person name="Manoukis N.C."/>
        </authorList>
    </citation>
    <scope>NUCLEOTIDE SEQUENCE</scope>
    <source>
        <strain evidence="8">Punador</strain>
    </source>
</reference>
<gene>
    <name evidence="8" type="primary">TSNAX</name>
</gene>
<dbReference type="EMBL" id="GAKP01011940">
    <property type="protein sequence ID" value="JAC47012.1"/>
    <property type="molecule type" value="Transcribed_RNA"/>
</dbReference>